<keyword evidence="3" id="KW-1185">Reference proteome</keyword>
<dbReference type="InterPro" id="IPR036259">
    <property type="entry name" value="MFS_trans_sf"/>
</dbReference>
<organism evidence="2 3">
    <name type="scientific">Streptomyces tremellae</name>
    <dbReference type="NCBI Taxonomy" id="1124239"/>
    <lineage>
        <taxon>Bacteria</taxon>
        <taxon>Bacillati</taxon>
        <taxon>Actinomycetota</taxon>
        <taxon>Actinomycetes</taxon>
        <taxon>Kitasatosporales</taxon>
        <taxon>Streptomycetaceae</taxon>
        <taxon>Streptomyces</taxon>
    </lineage>
</organism>
<dbReference type="Gene3D" id="1.20.1250.20">
    <property type="entry name" value="MFS general substrate transporter like domains"/>
    <property type="match status" value="2"/>
</dbReference>
<gene>
    <name evidence="2" type="ORF">GCM10023082_15920</name>
</gene>
<dbReference type="Pfam" id="PF07690">
    <property type="entry name" value="MFS_1"/>
    <property type="match status" value="1"/>
</dbReference>
<feature type="transmembrane region" description="Helical" evidence="1">
    <location>
        <begin position="65"/>
        <end position="87"/>
    </location>
</feature>
<feature type="transmembrane region" description="Helical" evidence="1">
    <location>
        <begin position="293"/>
        <end position="315"/>
    </location>
</feature>
<evidence type="ECO:0000313" key="2">
    <source>
        <dbReference type="EMBL" id="GAA3719243.1"/>
    </source>
</evidence>
<accession>A0ABP7EJF0</accession>
<feature type="transmembrane region" description="Helical" evidence="1">
    <location>
        <begin position="385"/>
        <end position="406"/>
    </location>
</feature>
<feature type="transmembrane region" description="Helical" evidence="1">
    <location>
        <begin position="99"/>
        <end position="119"/>
    </location>
</feature>
<dbReference type="PANTHER" id="PTHR23542">
    <property type="match status" value="1"/>
</dbReference>
<keyword evidence="1" id="KW-0812">Transmembrane</keyword>
<feature type="transmembrane region" description="Helical" evidence="1">
    <location>
        <begin position="191"/>
        <end position="212"/>
    </location>
</feature>
<feature type="transmembrane region" description="Helical" evidence="1">
    <location>
        <begin position="233"/>
        <end position="258"/>
    </location>
</feature>
<dbReference type="PANTHER" id="PTHR23542:SF1">
    <property type="entry name" value="MAJOR FACILITATOR SUPERFAMILY (MFS) PROFILE DOMAIN-CONTAINING PROTEIN"/>
    <property type="match status" value="1"/>
</dbReference>
<dbReference type="SUPFAM" id="SSF103473">
    <property type="entry name" value="MFS general substrate transporter"/>
    <property type="match status" value="1"/>
</dbReference>
<feature type="transmembrane region" description="Helical" evidence="1">
    <location>
        <begin position="264"/>
        <end position="286"/>
    </location>
</feature>
<protein>
    <submittedName>
        <fullName evidence="2">MFS transporter</fullName>
    </submittedName>
</protein>
<reference evidence="3" key="1">
    <citation type="journal article" date="2019" name="Int. J. Syst. Evol. Microbiol.">
        <title>The Global Catalogue of Microorganisms (GCM) 10K type strain sequencing project: providing services to taxonomists for standard genome sequencing and annotation.</title>
        <authorList>
            <consortium name="The Broad Institute Genomics Platform"/>
            <consortium name="The Broad Institute Genome Sequencing Center for Infectious Disease"/>
            <person name="Wu L."/>
            <person name="Ma J."/>
        </authorList>
    </citation>
    <scope>NUCLEOTIDE SEQUENCE [LARGE SCALE GENOMIC DNA]</scope>
    <source>
        <strain evidence="3">JCM 30846</strain>
    </source>
</reference>
<keyword evidence="1" id="KW-0472">Membrane</keyword>
<feature type="transmembrane region" description="Helical" evidence="1">
    <location>
        <begin position="321"/>
        <end position="346"/>
    </location>
</feature>
<proteinExistence type="predicted"/>
<feature type="transmembrane region" description="Helical" evidence="1">
    <location>
        <begin position="125"/>
        <end position="146"/>
    </location>
</feature>
<dbReference type="RefSeq" id="WP_345643080.1">
    <property type="nucleotide sequence ID" value="NZ_BAABEP010000006.1"/>
</dbReference>
<name>A0ABP7EJF0_9ACTN</name>
<dbReference type="Proteomes" id="UP001499884">
    <property type="component" value="Unassembled WGS sequence"/>
</dbReference>
<sequence length="413" mass="40610">MPVPDSGKLPAPATASPPPRAGLLATYRDVLAAPGATRLAAASLLSKWPISMFPVSVMLLVSPGYSYAGAGAVVAAMLVANAATSPLRGRQAARRGARAVLRTCLAGYAAGLAGIAVAAARAAPLPLVLAAAVLMGAFFPPASILLRSHWTAVDRGGGRSSANALESALMDLSLITGPILASWLSTSLSPVLPLALIGALMALAVLLLSALPDHRPAPPGATGRARPAPGAPLVLLLCAQFLFCAALAATEVSLTVYAQQRHAAAYSGWLLAGLSVGSIVGALVLGRLPGTGATALPVLLVLLAAGTGGIGAALYLPPAAVAVVCVPAGLAIGSVFARFFTVLGAATPPGADHEVQGWANSMTTVGFAAGSFGGAALGGALGTPALLLAAPTAALLAACLTTRSAAAGPRTRP</sequence>
<evidence type="ECO:0000313" key="3">
    <source>
        <dbReference type="Proteomes" id="UP001499884"/>
    </source>
</evidence>
<keyword evidence="1" id="KW-1133">Transmembrane helix</keyword>
<comment type="caution">
    <text evidence="2">The sequence shown here is derived from an EMBL/GenBank/DDBJ whole genome shotgun (WGS) entry which is preliminary data.</text>
</comment>
<evidence type="ECO:0000256" key="1">
    <source>
        <dbReference type="SAM" id="Phobius"/>
    </source>
</evidence>
<dbReference type="EMBL" id="BAABEP010000006">
    <property type="protein sequence ID" value="GAA3719243.1"/>
    <property type="molecule type" value="Genomic_DNA"/>
</dbReference>
<dbReference type="InterPro" id="IPR011701">
    <property type="entry name" value="MFS"/>
</dbReference>